<evidence type="ECO:0000256" key="5">
    <source>
        <dbReference type="ARBA" id="ARBA00022538"/>
    </source>
</evidence>
<feature type="domain" description="Cation-transporting P-type ATPase N-terminal" evidence="23">
    <location>
        <begin position="33"/>
        <end position="107"/>
    </location>
</feature>
<keyword evidence="4" id="KW-1003">Cell membrane</keyword>
<keyword evidence="8" id="KW-0547">Nucleotide-binding</keyword>
<comment type="cofactor">
    <cofactor evidence="1">
        <name>Mg(2+)</name>
        <dbReference type="ChEBI" id="CHEBI:18420"/>
    </cofactor>
</comment>
<keyword evidence="17" id="KW-0739">Sodium transport</keyword>
<evidence type="ECO:0000256" key="12">
    <source>
        <dbReference type="ARBA" id="ARBA00022967"/>
    </source>
</evidence>
<feature type="transmembrane region" description="Helical" evidence="22">
    <location>
        <begin position="1015"/>
        <end position="1034"/>
    </location>
</feature>
<dbReference type="Gene3D" id="3.40.1110.10">
    <property type="entry name" value="Calcium-transporting ATPase, cytoplasmic domain N"/>
    <property type="match status" value="1"/>
</dbReference>
<dbReference type="Pfam" id="PF00690">
    <property type="entry name" value="Cation_ATPase_N"/>
    <property type="match status" value="1"/>
</dbReference>
<feature type="transmembrane region" description="Helical" evidence="22">
    <location>
        <begin position="804"/>
        <end position="825"/>
    </location>
</feature>
<dbReference type="InterPro" id="IPR008250">
    <property type="entry name" value="ATPase_P-typ_transduc_dom_A_sf"/>
</dbReference>
<dbReference type="InterPro" id="IPR059000">
    <property type="entry name" value="ATPase_P-type_domA"/>
</dbReference>
<keyword evidence="16 22" id="KW-0472">Membrane</keyword>
<sequence>MDFEKKNPVVHTLSMDPSYMSGSENAGMDVKNAPWTLTIEQAASAFETNTTSGITHDEAKKRLEIYGPNQLDQGEGVSMIKVFLRQVCNAMILVLVISMAISFGIKDWIAGGVIAGVIGINVVVGFIQEYNAEKTMDSLRSLSSPTARVIRNGTDETIPSIEVVPGDLISVKVGDTIPSDFRVIDSMNFETDEALLTGESLPVAKEQIPIFPLECGVGDRINMAYSSSIVTKGRAIGICTSTGMHTEIGVIAMSLRSQNKGFRPVKRDEFGKARKRDYVGAFVGTVKDAIGAFLGVNVGTPLHRKLAQLAIFLFGVAVVFAIVVMAAQKFKVNKEVAIYAIAVALSMIPASLVVVLTITMAVGTKIMVSRNVIVRKLDSLEALGAVNDICSDKTGTLTQGKMVGRKVWIPTVGTYQVVNSTEAFNPTIGQVTFSPNTPFEDGSEDDIHQNIPEPFSKKFTEWLDVASLANIAKVHYEIDESGAHIWKANGDPTEIAIQVFTHRMDWQRPKWTEGDSPKFSHLAEYPFDSSIKRMTAVYKENATGLTHIFTKGAVERVLNCCSTWYGGSNPDENGISPLTEEDKEFVLKNMDALAKQGLRVLSFSRKLYDGPENTDWKELERGNLEKDLHFLGLIGIYDPPRIESAGAVKLCHKAGINVHMLTGDHPGTAKSIAQEVGILPHNLYHYPEDVVKVMVMTAHQFDSLSDDEIDALPVLPLVIARCAPQTKVRMIDALHRRKAFCAMTGDGVNDSPSLKRADVGIAMGIAGSDVAKDASDIVLSDDNFASILNAVEEGRRMAANIQKFVLHLLAGNIAQALFLLIGLVFQDEDGISVFPLSPVEVLWVIMITSSFPAMGLGVEAAAPDIMERPPVDPKAGVFTWEVIVDMLVYGFWIAGVCIFSFVVVVYKDGTGKDVLGKNCNNKYTDVCEHVFRGRSASFLTMTWCLLLLAWEVIDMRRSLFRMHPETDTPYTQVFRDLWSNQFLFWSVILGFVSAPPLIYIPVINKDVFKHGPIGWEWGISVASIFIFMIGAESYKYFKRIYYRRNAEKVKNPQDDLENSPFAKYASLSRQNTMEHQTVIIGAAKK</sequence>
<evidence type="ECO:0000256" key="2">
    <source>
        <dbReference type="ARBA" id="ARBA00004651"/>
    </source>
</evidence>
<dbReference type="GO" id="GO:0008556">
    <property type="term" value="F:P-type potassium transmembrane transporter activity"/>
    <property type="evidence" value="ECO:0007669"/>
    <property type="project" value="UniProtKB-ARBA"/>
</dbReference>
<dbReference type="Pfam" id="PF00689">
    <property type="entry name" value="Cation_ATPase_C"/>
    <property type="match status" value="1"/>
</dbReference>
<evidence type="ECO:0000256" key="9">
    <source>
        <dbReference type="ARBA" id="ARBA00022840"/>
    </source>
</evidence>
<gene>
    <name evidence="24" type="ORF">SAPINGB_P004695</name>
</gene>
<proteinExistence type="inferred from homology"/>
<keyword evidence="5" id="KW-0633">Potassium transport</keyword>
<dbReference type="FunFam" id="3.40.50.1000:FF:000047">
    <property type="entry name" value="Sodium P-type ATPase"/>
    <property type="match status" value="1"/>
</dbReference>
<keyword evidence="15" id="KW-0406">Ion transport</keyword>
<dbReference type="GO" id="GO:0008554">
    <property type="term" value="F:P-type sodium transporter activity"/>
    <property type="evidence" value="ECO:0007669"/>
    <property type="project" value="UniProtKB-EC"/>
</dbReference>
<dbReference type="SUPFAM" id="SSF81665">
    <property type="entry name" value="Calcium ATPase, transmembrane domain M"/>
    <property type="match status" value="1"/>
</dbReference>
<dbReference type="GO" id="GO:0016887">
    <property type="term" value="F:ATP hydrolysis activity"/>
    <property type="evidence" value="ECO:0007669"/>
    <property type="project" value="InterPro"/>
</dbReference>
<feature type="transmembrane region" description="Helical" evidence="22">
    <location>
        <begin position="82"/>
        <end position="102"/>
    </location>
</feature>
<dbReference type="Pfam" id="PF13246">
    <property type="entry name" value="Cation_ATPase"/>
    <property type="match status" value="1"/>
</dbReference>
<dbReference type="GO" id="GO:0046872">
    <property type="term" value="F:metal ion binding"/>
    <property type="evidence" value="ECO:0007669"/>
    <property type="project" value="UniProtKB-KW"/>
</dbReference>
<evidence type="ECO:0000256" key="6">
    <source>
        <dbReference type="ARBA" id="ARBA00022692"/>
    </source>
</evidence>
<dbReference type="PRINTS" id="PR00119">
    <property type="entry name" value="CATATPASE"/>
</dbReference>
<evidence type="ECO:0000256" key="14">
    <source>
        <dbReference type="ARBA" id="ARBA00023053"/>
    </source>
</evidence>
<dbReference type="InterPro" id="IPR036412">
    <property type="entry name" value="HAD-like_sf"/>
</dbReference>
<dbReference type="FunFam" id="1.20.1110.10:FF:000015">
    <property type="entry name" value="Sodium ion P-type ATPase"/>
    <property type="match status" value="1"/>
</dbReference>
<dbReference type="InterPro" id="IPR006068">
    <property type="entry name" value="ATPase_P-typ_cation-transptr_C"/>
</dbReference>
<dbReference type="InterPro" id="IPR006414">
    <property type="entry name" value="P-type_ATPase_IID"/>
</dbReference>
<evidence type="ECO:0000256" key="18">
    <source>
        <dbReference type="ARBA" id="ARBA00035017"/>
    </source>
</evidence>
<evidence type="ECO:0000256" key="21">
    <source>
        <dbReference type="ARBA" id="ARBA00049499"/>
    </source>
</evidence>
<comment type="catalytic activity">
    <reaction evidence="21">
        <text>Na(+)(in) + ATP + H2O = Na(+)(out) + ADP + phosphate + H(+)</text>
        <dbReference type="Rhea" id="RHEA:14633"/>
        <dbReference type="ChEBI" id="CHEBI:15377"/>
        <dbReference type="ChEBI" id="CHEBI:15378"/>
        <dbReference type="ChEBI" id="CHEBI:29101"/>
        <dbReference type="ChEBI" id="CHEBI:30616"/>
        <dbReference type="ChEBI" id="CHEBI:43474"/>
        <dbReference type="ChEBI" id="CHEBI:456216"/>
        <dbReference type="EC" id="7.2.2.3"/>
    </reaction>
    <physiologicalReaction direction="left-to-right" evidence="21">
        <dbReference type="Rhea" id="RHEA:14634"/>
    </physiologicalReaction>
</comment>
<dbReference type="CDD" id="cd02086">
    <property type="entry name" value="P-type_ATPase_Na_ENA"/>
    <property type="match status" value="1"/>
</dbReference>
<feature type="transmembrane region" description="Helical" evidence="22">
    <location>
        <begin position="108"/>
        <end position="127"/>
    </location>
</feature>
<dbReference type="InterPro" id="IPR023299">
    <property type="entry name" value="ATPase_P-typ_cyto_dom_N"/>
</dbReference>
<evidence type="ECO:0000256" key="7">
    <source>
        <dbReference type="ARBA" id="ARBA00022723"/>
    </source>
</evidence>
<dbReference type="InterPro" id="IPR001757">
    <property type="entry name" value="P_typ_ATPase"/>
</dbReference>
<feature type="transmembrane region" description="Helical" evidence="22">
    <location>
        <begin position="982"/>
        <end position="1003"/>
    </location>
</feature>
<dbReference type="GeneID" id="43583510"/>
<organism evidence="24 25">
    <name type="scientific">Magnusiomyces paraingens</name>
    <dbReference type="NCBI Taxonomy" id="2606893"/>
    <lineage>
        <taxon>Eukaryota</taxon>
        <taxon>Fungi</taxon>
        <taxon>Dikarya</taxon>
        <taxon>Ascomycota</taxon>
        <taxon>Saccharomycotina</taxon>
        <taxon>Dipodascomycetes</taxon>
        <taxon>Dipodascales</taxon>
        <taxon>Dipodascaceae</taxon>
        <taxon>Magnusiomyces</taxon>
    </lineage>
</organism>
<dbReference type="AlphaFoldDB" id="A0A5E8BVZ6"/>
<feature type="transmembrane region" description="Helical" evidence="22">
    <location>
        <begin position="882"/>
        <end position="906"/>
    </location>
</feature>
<evidence type="ECO:0000256" key="8">
    <source>
        <dbReference type="ARBA" id="ARBA00022741"/>
    </source>
</evidence>
<dbReference type="InterPro" id="IPR023298">
    <property type="entry name" value="ATPase_P-typ_TM_dom_sf"/>
</dbReference>
<keyword evidence="10" id="KW-0460">Magnesium</keyword>
<dbReference type="EC" id="7.2.2.3" evidence="19"/>
<keyword evidence="12" id="KW-1278">Translocase</keyword>
<dbReference type="SUPFAM" id="SSF81653">
    <property type="entry name" value="Calcium ATPase, transduction domain A"/>
    <property type="match status" value="1"/>
</dbReference>
<dbReference type="SUPFAM" id="SSF56784">
    <property type="entry name" value="HAD-like"/>
    <property type="match status" value="1"/>
</dbReference>
<dbReference type="SUPFAM" id="SSF81660">
    <property type="entry name" value="Metal cation-transporting ATPase, ATP-binding domain N"/>
    <property type="match status" value="1"/>
</dbReference>
<evidence type="ECO:0000256" key="4">
    <source>
        <dbReference type="ARBA" id="ARBA00022475"/>
    </source>
</evidence>
<dbReference type="SFLD" id="SFLDS00003">
    <property type="entry name" value="Haloacid_Dehalogenase"/>
    <property type="match status" value="1"/>
</dbReference>
<feature type="transmembrane region" description="Helical" evidence="22">
    <location>
        <begin position="336"/>
        <end position="362"/>
    </location>
</feature>
<dbReference type="Gene3D" id="1.20.1110.10">
    <property type="entry name" value="Calcium-transporting ATPase, transmembrane domain"/>
    <property type="match status" value="2"/>
</dbReference>
<keyword evidence="3" id="KW-0813">Transport</keyword>
<reference evidence="24 25" key="1">
    <citation type="submission" date="2019-09" db="EMBL/GenBank/DDBJ databases">
        <authorList>
            <person name="Brejova B."/>
        </authorList>
    </citation>
    <scope>NUCLEOTIDE SEQUENCE [LARGE SCALE GENOMIC DNA]</scope>
</reference>
<dbReference type="OrthoDB" id="3352408at2759"/>
<dbReference type="SMART" id="SM00831">
    <property type="entry name" value="Cation_ATPase_N"/>
    <property type="match status" value="1"/>
</dbReference>
<keyword evidence="11" id="KW-0630">Potassium</keyword>
<dbReference type="NCBIfam" id="TIGR01494">
    <property type="entry name" value="ATPase_P-type"/>
    <property type="match status" value="2"/>
</dbReference>
<evidence type="ECO:0000259" key="23">
    <source>
        <dbReference type="SMART" id="SM00831"/>
    </source>
</evidence>
<dbReference type="Pfam" id="PF00122">
    <property type="entry name" value="E1-E2_ATPase"/>
    <property type="match status" value="1"/>
</dbReference>
<dbReference type="Gene3D" id="2.70.150.10">
    <property type="entry name" value="Calcium-transporting ATPase, cytoplasmic transduction domain A"/>
    <property type="match status" value="1"/>
</dbReference>
<dbReference type="RefSeq" id="XP_031855301.1">
    <property type="nucleotide sequence ID" value="XM_031999410.1"/>
</dbReference>
<feature type="transmembrane region" description="Helical" evidence="22">
    <location>
        <begin position="935"/>
        <end position="953"/>
    </location>
</feature>
<evidence type="ECO:0000256" key="19">
    <source>
        <dbReference type="ARBA" id="ARBA00035029"/>
    </source>
</evidence>
<evidence type="ECO:0000256" key="10">
    <source>
        <dbReference type="ARBA" id="ARBA00022842"/>
    </source>
</evidence>
<feature type="transmembrane region" description="Helical" evidence="22">
    <location>
        <begin position="309"/>
        <end position="330"/>
    </location>
</feature>
<feature type="transmembrane region" description="Helical" evidence="22">
    <location>
        <begin position="841"/>
        <end position="862"/>
    </location>
</feature>
<dbReference type="PANTHER" id="PTHR42861">
    <property type="entry name" value="CALCIUM-TRANSPORTING ATPASE"/>
    <property type="match status" value="1"/>
</dbReference>
<dbReference type="InterPro" id="IPR004014">
    <property type="entry name" value="ATPase_P-typ_cation-transptr_N"/>
</dbReference>
<dbReference type="EMBL" id="CABVLU010000003">
    <property type="protein sequence ID" value="VVT55696.1"/>
    <property type="molecule type" value="Genomic_DNA"/>
</dbReference>
<keyword evidence="6 22" id="KW-0812">Transmembrane</keyword>
<dbReference type="PROSITE" id="PS00154">
    <property type="entry name" value="ATPASE_E1_E2"/>
    <property type="match status" value="1"/>
</dbReference>
<evidence type="ECO:0000256" key="22">
    <source>
        <dbReference type="SAM" id="Phobius"/>
    </source>
</evidence>
<dbReference type="InterPro" id="IPR018303">
    <property type="entry name" value="ATPase_P-typ_P_site"/>
</dbReference>
<dbReference type="GO" id="GO:0005886">
    <property type="term" value="C:plasma membrane"/>
    <property type="evidence" value="ECO:0007669"/>
    <property type="project" value="UniProtKB-SubCell"/>
</dbReference>
<evidence type="ECO:0000256" key="20">
    <source>
        <dbReference type="ARBA" id="ARBA00048599"/>
    </source>
</evidence>
<evidence type="ECO:0000256" key="13">
    <source>
        <dbReference type="ARBA" id="ARBA00022989"/>
    </source>
</evidence>
<protein>
    <recommendedName>
        <fullName evidence="19">P-type Na(+) transporter</fullName>
        <ecNumber evidence="19">7.2.2.3</ecNumber>
    </recommendedName>
</protein>
<keyword evidence="25" id="KW-1185">Reference proteome</keyword>
<dbReference type="FunFam" id="3.40.1110.10:FF:000039">
    <property type="entry name" value="Sodium P-type ATPase"/>
    <property type="match status" value="1"/>
</dbReference>
<evidence type="ECO:0000256" key="15">
    <source>
        <dbReference type="ARBA" id="ARBA00023065"/>
    </source>
</evidence>
<evidence type="ECO:0000256" key="11">
    <source>
        <dbReference type="ARBA" id="ARBA00022958"/>
    </source>
</evidence>
<keyword evidence="14" id="KW-0915">Sodium</keyword>
<comment type="similarity">
    <text evidence="18">Belongs to the cation transport ATPase (P-type) (TC 3.A.3) family. Type IID subfamily.</text>
</comment>
<dbReference type="InterPro" id="IPR044492">
    <property type="entry name" value="P_typ_ATPase_HD_dom"/>
</dbReference>
<evidence type="ECO:0000313" key="24">
    <source>
        <dbReference type="EMBL" id="VVT55696.1"/>
    </source>
</evidence>
<comment type="subcellular location">
    <subcellularLocation>
        <location evidence="2">Cell membrane</location>
        <topology evidence="2">Multi-pass membrane protein</topology>
    </subcellularLocation>
</comment>
<dbReference type="SFLD" id="SFLDF00027">
    <property type="entry name" value="p-type_atpase"/>
    <property type="match status" value="1"/>
</dbReference>
<evidence type="ECO:0000313" key="25">
    <source>
        <dbReference type="Proteomes" id="UP000398389"/>
    </source>
</evidence>
<dbReference type="SFLD" id="SFLDG00002">
    <property type="entry name" value="C1.7:_P-type_atpase_like"/>
    <property type="match status" value="1"/>
</dbReference>
<keyword evidence="13 22" id="KW-1133">Transmembrane helix</keyword>
<evidence type="ECO:0000256" key="17">
    <source>
        <dbReference type="ARBA" id="ARBA00023201"/>
    </source>
</evidence>
<name>A0A5E8BVZ6_9ASCO</name>
<comment type="catalytic activity">
    <reaction evidence="20">
        <text>K(+)(in) + ATP + H2O = K(+)(out) + ADP + phosphate + H(+)</text>
        <dbReference type="Rhea" id="RHEA:75815"/>
        <dbReference type="ChEBI" id="CHEBI:15377"/>
        <dbReference type="ChEBI" id="CHEBI:15378"/>
        <dbReference type="ChEBI" id="CHEBI:29103"/>
        <dbReference type="ChEBI" id="CHEBI:30616"/>
        <dbReference type="ChEBI" id="CHEBI:43474"/>
        <dbReference type="ChEBI" id="CHEBI:456216"/>
    </reaction>
</comment>
<evidence type="ECO:0000256" key="16">
    <source>
        <dbReference type="ARBA" id="ARBA00023136"/>
    </source>
</evidence>
<dbReference type="FunFam" id="1.20.1110.10:FF:000040">
    <property type="entry name" value="Na(+)-exporting P-type ATPase"/>
    <property type="match status" value="1"/>
</dbReference>
<accession>A0A5E8BVZ6</accession>
<dbReference type="Proteomes" id="UP000398389">
    <property type="component" value="Unassembled WGS sequence"/>
</dbReference>
<evidence type="ECO:0000256" key="1">
    <source>
        <dbReference type="ARBA" id="ARBA00001946"/>
    </source>
</evidence>
<evidence type="ECO:0000256" key="3">
    <source>
        <dbReference type="ARBA" id="ARBA00022448"/>
    </source>
</evidence>
<keyword evidence="9" id="KW-0067">ATP-binding</keyword>
<dbReference type="GO" id="GO:0005524">
    <property type="term" value="F:ATP binding"/>
    <property type="evidence" value="ECO:0007669"/>
    <property type="project" value="UniProtKB-KW"/>
</dbReference>
<keyword evidence="7" id="KW-0479">Metal-binding</keyword>
<dbReference type="NCBIfam" id="TIGR01523">
    <property type="entry name" value="ATPase-IID_K-Na"/>
    <property type="match status" value="1"/>
</dbReference>